<dbReference type="Pfam" id="PF14262">
    <property type="entry name" value="Cthe_2159"/>
    <property type="match status" value="1"/>
</dbReference>
<feature type="compositionally biased region" description="Polar residues" evidence="1">
    <location>
        <begin position="305"/>
        <end position="315"/>
    </location>
</feature>
<dbReference type="AlphaFoldDB" id="A0A1Y1VJC4"/>
<feature type="compositionally biased region" description="Pro residues" evidence="1">
    <location>
        <begin position="418"/>
        <end position="430"/>
    </location>
</feature>
<gene>
    <name evidence="2" type="ORF">BCR36DRAFT_409597</name>
</gene>
<feature type="region of interest" description="Disordered" evidence="1">
    <location>
        <begin position="411"/>
        <end position="507"/>
    </location>
</feature>
<dbReference type="InterPro" id="IPR025584">
    <property type="entry name" value="Cthe_2159"/>
</dbReference>
<name>A0A1Y1VJC4_9FUNG</name>
<feature type="region of interest" description="Disordered" evidence="1">
    <location>
        <begin position="304"/>
        <end position="335"/>
    </location>
</feature>
<dbReference type="Proteomes" id="UP000193719">
    <property type="component" value="Unassembled WGS sequence"/>
</dbReference>
<evidence type="ECO:0000313" key="2">
    <source>
        <dbReference type="EMBL" id="ORX57289.1"/>
    </source>
</evidence>
<protein>
    <recommendedName>
        <fullName evidence="4">Carbohydrate-binding domain-containing protein</fullName>
    </recommendedName>
</protein>
<organism evidence="2 3">
    <name type="scientific">Piromyces finnis</name>
    <dbReference type="NCBI Taxonomy" id="1754191"/>
    <lineage>
        <taxon>Eukaryota</taxon>
        <taxon>Fungi</taxon>
        <taxon>Fungi incertae sedis</taxon>
        <taxon>Chytridiomycota</taxon>
        <taxon>Chytridiomycota incertae sedis</taxon>
        <taxon>Neocallimastigomycetes</taxon>
        <taxon>Neocallimastigales</taxon>
        <taxon>Neocallimastigaceae</taxon>
        <taxon>Piromyces</taxon>
    </lineage>
</organism>
<dbReference type="STRING" id="1754191.A0A1Y1VJC4"/>
<feature type="compositionally biased region" description="Gly residues" evidence="1">
    <location>
        <begin position="445"/>
        <end position="465"/>
    </location>
</feature>
<evidence type="ECO:0000256" key="1">
    <source>
        <dbReference type="SAM" id="MobiDB-lite"/>
    </source>
</evidence>
<evidence type="ECO:0000313" key="3">
    <source>
        <dbReference type="Proteomes" id="UP000193719"/>
    </source>
</evidence>
<reference evidence="2 3" key="2">
    <citation type="submission" date="2016-08" db="EMBL/GenBank/DDBJ databases">
        <title>Pervasive Adenine N6-methylation of Active Genes in Fungi.</title>
        <authorList>
            <consortium name="DOE Joint Genome Institute"/>
            <person name="Mondo S.J."/>
            <person name="Dannebaum R.O."/>
            <person name="Kuo R.C."/>
            <person name="Labutti K."/>
            <person name="Haridas S."/>
            <person name="Kuo A."/>
            <person name="Salamov A."/>
            <person name="Ahrendt S.R."/>
            <person name="Lipzen A."/>
            <person name="Sullivan W."/>
            <person name="Andreopoulos W.B."/>
            <person name="Clum A."/>
            <person name="Lindquist E."/>
            <person name="Daum C."/>
            <person name="Ramamoorthy G.K."/>
            <person name="Gryganskyi A."/>
            <person name="Culley D."/>
            <person name="Magnuson J.K."/>
            <person name="James T.Y."/>
            <person name="O'Malley M.A."/>
            <person name="Stajich J.E."/>
            <person name="Spatafora J.W."/>
            <person name="Visel A."/>
            <person name="Grigoriev I.V."/>
        </authorList>
    </citation>
    <scope>NUCLEOTIDE SEQUENCE [LARGE SCALE GENOMIC DNA]</scope>
    <source>
        <strain evidence="3">finn</strain>
    </source>
</reference>
<dbReference type="OrthoDB" id="2140054at2759"/>
<keyword evidence="3" id="KW-1185">Reference proteome</keyword>
<comment type="caution">
    <text evidence="2">The sequence shown here is derived from an EMBL/GenBank/DDBJ whole genome shotgun (WGS) entry which is preliminary data.</text>
</comment>
<evidence type="ECO:0008006" key="4">
    <source>
        <dbReference type="Google" id="ProtNLM"/>
    </source>
</evidence>
<reference evidence="2 3" key="1">
    <citation type="submission" date="2016-08" db="EMBL/GenBank/DDBJ databases">
        <title>Genomes of anaerobic fungi encode conserved fungal cellulosomes for biomass hydrolysis.</title>
        <authorList>
            <consortium name="DOE Joint Genome Institute"/>
            <person name="Haitjema C.H."/>
            <person name="Gilmore S.P."/>
            <person name="Henske J.K."/>
            <person name="Solomon K.V."/>
            <person name="De Groot R."/>
            <person name="Kuo A."/>
            <person name="Mondo S.J."/>
            <person name="Salamov A.A."/>
            <person name="Labutti K."/>
            <person name="Zhao Z."/>
            <person name="Chiniquy J."/>
            <person name="Barry K."/>
            <person name="Brewer H.M."/>
            <person name="Purvine S.O."/>
            <person name="Wright A.T."/>
            <person name="Boxma B."/>
            <person name="Van Alen T."/>
            <person name="Hackstein J.H."/>
            <person name="Baker S.E."/>
            <person name="Grigoriev I.V."/>
            <person name="O'Malley M.A."/>
        </authorList>
    </citation>
    <scope>NUCLEOTIDE SEQUENCE [LARGE SCALE GENOMIC DNA]</scope>
    <source>
        <strain evidence="3">finn</strain>
    </source>
</reference>
<sequence>MVKKEKENQKVILIPGPITGKYSEYDLDESYNKSDIFIECSGSNITCNNPNVTINNNKVTISSAGTYILQGELKKQLFISANENDFIHLILNSISISSECGPAIYEKKCKNLVITSVGENILSDTTNYPKDETKKKNKLPNSCIFSCNNLSINGKGSLTIFGHYDEGIRCKKDLKLISSTINVTSKGKGIKAKNSISIKSANINIEAGDSAIKATEDTDPEKGFVVVDGGKIEIKAGNDGIHAESHLTINDGYINIIESKEGLEGQMIDILGGEIHVNANDDGINASKIGAVNNDFGPPFGVPEGQSSFEQSPFNKRNENNSDFIPPPPPPLKHNSEDNKQVYINIIGGKVYVKVEGNDVDGIDSNGNLYIGGKAKVYVSNGDGDIYGCMAALDADGDNIIDKGATVIATGSGIMSPPGGPGGPGGPPPFGRGGPGGPGVPPPFGRGGPGGPGVPSPFGRGGPGCPGGPPPFGRDSPGCPGGPPPFEKDGSGDSRVPPMETGSVKQPNIQITVDLQKAYTELTVKDKNDNVIITHKPETSYSKILISTPKLIEGEEYTIKAGNIIKTVIASGST</sequence>
<dbReference type="EMBL" id="MCFH01000006">
    <property type="protein sequence ID" value="ORX57289.1"/>
    <property type="molecule type" value="Genomic_DNA"/>
</dbReference>
<proteinExistence type="predicted"/>
<accession>A0A1Y1VJC4</accession>